<dbReference type="EMBL" id="JBHSQJ010000002">
    <property type="protein sequence ID" value="MFC5905691.1"/>
    <property type="molecule type" value="Genomic_DNA"/>
</dbReference>
<feature type="domain" description="EamA" evidence="3">
    <location>
        <begin position="170"/>
        <end position="303"/>
    </location>
</feature>
<feature type="transmembrane region" description="Helical" evidence="2">
    <location>
        <begin position="141"/>
        <end position="157"/>
    </location>
</feature>
<dbReference type="SUPFAM" id="SSF103481">
    <property type="entry name" value="Multidrug resistance efflux transporter EmrE"/>
    <property type="match status" value="2"/>
</dbReference>
<dbReference type="PANTHER" id="PTHR22911:SF79">
    <property type="entry name" value="MOBA-LIKE NTP TRANSFERASE DOMAIN-CONTAINING PROTEIN"/>
    <property type="match status" value="1"/>
</dbReference>
<feature type="domain" description="EamA" evidence="3">
    <location>
        <begin position="22"/>
        <end position="155"/>
    </location>
</feature>
<reference evidence="5" key="1">
    <citation type="journal article" date="2019" name="Int. J. Syst. Evol. Microbiol.">
        <title>The Global Catalogue of Microorganisms (GCM) 10K type strain sequencing project: providing services to taxonomists for standard genome sequencing and annotation.</title>
        <authorList>
            <consortium name="The Broad Institute Genomics Platform"/>
            <consortium name="The Broad Institute Genome Sequencing Center for Infectious Disease"/>
            <person name="Wu L."/>
            <person name="Ma J."/>
        </authorList>
    </citation>
    <scope>NUCLEOTIDE SEQUENCE [LARGE SCALE GENOMIC DNA]</scope>
    <source>
        <strain evidence="5">JCM 4816</strain>
    </source>
</reference>
<name>A0ABW1FY86_9ACTN</name>
<dbReference type="Proteomes" id="UP001596174">
    <property type="component" value="Unassembled WGS sequence"/>
</dbReference>
<keyword evidence="2" id="KW-0472">Membrane</keyword>
<accession>A0ABW1FY86</accession>
<evidence type="ECO:0000256" key="2">
    <source>
        <dbReference type="SAM" id="Phobius"/>
    </source>
</evidence>
<sequence length="310" mass="30341">MVSTSSTPARPAAPARSQRGGGIARILAASVLWGTTGTVSSLAPSGGSPLAVGCAGTAIGGLLLLGSGRGALALLWRSTGRDRLLLVLGALAVAVYPASFYPAVARTGVAVATVLALGSAPVFTGLLAWLGGGERPGARRAAATAAAVAGCAGLVLGPQLTGGAAQLDVAGVALALLAGFGYAGYAVLGGRLVQRGEQPEAVLGAMFGLAAVPLAAPVLLFGGAELVTPRAGLVVAHLALLTTFAAYRLFGAGLRVVDAQVATTLTLAEPAVATLLGLAVLGERLPLASWAGLLLLAAALTLLAAPARRR</sequence>
<feature type="transmembrane region" description="Helical" evidence="2">
    <location>
        <begin position="169"/>
        <end position="189"/>
    </location>
</feature>
<comment type="caution">
    <text evidence="4">The sequence shown here is derived from an EMBL/GenBank/DDBJ whole genome shotgun (WGS) entry which is preliminary data.</text>
</comment>
<dbReference type="RefSeq" id="WP_380578379.1">
    <property type="nucleotide sequence ID" value="NZ_JBHSQJ010000002.1"/>
</dbReference>
<feature type="transmembrane region" description="Helical" evidence="2">
    <location>
        <begin position="26"/>
        <end position="44"/>
    </location>
</feature>
<feature type="transmembrane region" description="Helical" evidence="2">
    <location>
        <begin position="287"/>
        <end position="305"/>
    </location>
</feature>
<dbReference type="PANTHER" id="PTHR22911">
    <property type="entry name" value="ACYL-MALONYL CONDENSING ENZYME-RELATED"/>
    <property type="match status" value="1"/>
</dbReference>
<evidence type="ECO:0000259" key="3">
    <source>
        <dbReference type="Pfam" id="PF00892"/>
    </source>
</evidence>
<dbReference type="InterPro" id="IPR000620">
    <property type="entry name" value="EamA_dom"/>
</dbReference>
<evidence type="ECO:0000313" key="5">
    <source>
        <dbReference type="Proteomes" id="UP001596174"/>
    </source>
</evidence>
<comment type="similarity">
    <text evidence="1">Belongs to the EamA transporter family.</text>
</comment>
<organism evidence="4 5">
    <name type="scientific">Streptacidiphilus monticola</name>
    <dbReference type="NCBI Taxonomy" id="2161674"/>
    <lineage>
        <taxon>Bacteria</taxon>
        <taxon>Bacillati</taxon>
        <taxon>Actinomycetota</taxon>
        <taxon>Actinomycetes</taxon>
        <taxon>Kitasatosporales</taxon>
        <taxon>Streptomycetaceae</taxon>
        <taxon>Streptacidiphilus</taxon>
    </lineage>
</organism>
<feature type="transmembrane region" description="Helical" evidence="2">
    <location>
        <begin position="50"/>
        <end position="72"/>
    </location>
</feature>
<proteinExistence type="inferred from homology"/>
<dbReference type="Pfam" id="PF00892">
    <property type="entry name" value="EamA"/>
    <property type="match status" value="2"/>
</dbReference>
<dbReference type="InterPro" id="IPR037185">
    <property type="entry name" value="EmrE-like"/>
</dbReference>
<protein>
    <submittedName>
        <fullName evidence="4">DMT family transporter</fullName>
    </submittedName>
</protein>
<feature type="transmembrane region" description="Helical" evidence="2">
    <location>
        <begin position="230"/>
        <end position="250"/>
    </location>
</feature>
<evidence type="ECO:0000256" key="1">
    <source>
        <dbReference type="ARBA" id="ARBA00007362"/>
    </source>
</evidence>
<evidence type="ECO:0000313" key="4">
    <source>
        <dbReference type="EMBL" id="MFC5905691.1"/>
    </source>
</evidence>
<feature type="transmembrane region" description="Helical" evidence="2">
    <location>
        <begin position="201"/>
        <end position="224"/>
    </location>
</feature>
<feature type="transmembrane region" description="Helical" evidence="2">
    <location>
        <begin position="109"/>
        <end position="129"/>
    </location>
</feature>
<gene>
    <name evidence="4" type="ORF">ACFP3V_00430</name>
</gene>
<keyword evidence="2" id="KW-1133">Transmembrane helix</keyword>
<feature type="transmembrane region" description="Helical" evidence="2">
    <location>
        <begin position="84"/>
        <end position="103"/>
    </location>
</feature>
<keyword evidence="2" id="KW-0812">Transmembrane</keyword>
<feature type="transmembrane region" description="Helical" evidence="2">
    <location>
        <begin position="262"/>
        <end position="281"/>
    </location>
</feature>
<keyword evidence="5" id="KW-1185">Reference proteome</keyword>